<evidence type="ECO:0000256" key="2">
    <source>
        <dbReference type="SAM" id="MobiDB-lite"/>
    </source>
</evidence>
<evidence type="ECO:0000313" key="4">
    <source>
        <dbReference type="Proteomes" id="UP000010474"/>
    </source>
</evidence>
<reference evidence="4" key="1">
    <citation type="journal article" date="2013" name="Proc. Natl. Acad. Sci. U.S.A.">
        <title>Improving the coverage of the cyanobacterial phylum using diversity-driven genome sequencing.</title>
        <authorList>
            <person name="Shih P.M."/>
            <person name="Wu D."/>
            <person name="Latifi A."/>
            <person name="Axen S.D."/>
            <person name="Fewer D.P."/>
            <person name="Talla E."/>
            <person name="Calteau A."/>
            <person name="Cai F."/>
            <person name="Tandeau de Marsac N."/>
            <person name="Rippka R."/>
            <person name="Herdman M."/>
            <person name="Sivonen K."/>
            <person name="Coursin T."/>
            <person name="Laurent T."/>
            <person name="Goodwin L."/>
            <person name="Nolan M."/>
            <person name="Davenport K.W."/>
            <person name="Han C.S."/>
            <person name="Rubin E.M."/>
            <person name="Eisen J.A."/>
            <person name="Woyke T."/>
            <person name="Gugger M."/>
            <person name="Kerfeld C.A."/>
        </authorList>
    </citation>
    <scope>NUCLEOTIDE SEQUENCE [LARGE SCALE GENOMIC DNA]</scope>
    <source>
        <strain evidence="4">ATCC 27899 / PCC 7122</strain>
    </source>
</reference>
<feature type="compositionally biased region" description="Polar residues" evidence="2">
    <location>
        <begin position="45"/>
        <end position="54"/>
    </location>
</feature>
<organism evidence="3 4">
    <name type="scientific">Anabaena cylindrica (strain ATCC 27899 / PCC 7122)</name>
    <dbReference type="NCBI Taxonomy" id="272123"/>
    <lineage>
        <taxon>Bacteria</taxon>
        <taxon>Bacillati</taxon>
        <taxon>Cyanobacteriota</taxon>
        <taxon>Cyanophyceae</taxon>
        <taxon>Nostocales</taxon>
        <taxon>Nostocaceae</taxon>
        <taxon>Anabaena</taxon>
    </lineage>
</organism>
<feature type="compositionally biased region" description="Acidic residues" evidence="2">
    <location>
        <begin position="57"/>
        <end position="70"/>
    </location>
</feature>
<keyword evidence="1" id="KW-0175">Coiled coil</keyword>
<gene>
    <name evidence="3" type="ordered locus">Anacy_6070</name>
</gene>
<feature type="compositionally biased region" description="Polar residues" evidence="2">
    <location>
        <begin position="1"/>
        <end position="12"/>
    </location>
</feature>
<dbReference type="OrthoDB" id="572088at2"/>
<dbReference type="HOGENOM" id="CLU_062172_0_0_3"/>
<dbReference type="PATRIC" id="fig|272123.3.peg.6595"/>
<protein>
    <recommendedName>
        <fullName evidence="5">Outer membrane efflux protein</fullName>
    </recommendedName>
</protein>
<sequence length="338" mass="37179">MAQNPQPRQSPTLTPPNPSKGTPTTTTDDFPEEEQTFESPASKPSGKTPTNPTMPTEGDDIDPEQAEEEADKLVPKTEQNPFNRPDIDKLLSDQFNDDMWRIMRGGLPCLETTSSCLDQLQTKAVGGSVLLKELDNRIQEANDKINEAKTRNAKTVRLSILTPALQYLLGPTPTPGQPQQGNGLIDNLLGIFSGKTGILNGLLNVIGVPLFQGSQGANAEANRNAIAISDLQIKVAELQRSRAQLADTTREKVAIALVKFDESRTDFQVSQVVGARAIDQFKVFELRYIRGNNDTEAYLAKQSQLDRTKADTYSSWGKMRRSLFEIKLLVLGVKNAEL</sequence>
<accession>K9ZSJ3</accession>
<name>K9ZSJ3_ANACC</name>
<evidence type="ECO:0008006" key="5">
    <source>
        <dbReference type="Google" id="ProtNLM"/>
    </source>
</evidence>
<keyword evidence="4" id="KW-1185">Reference proteome</keyword>
<dbReference type="KEGG" id="acy:Anacy_6070"/>
<keyword evidence="3" id="KW-0614">Plasmid</keyword>
<dbReference type="Gene3D" id="1.20.1600.10">
    <property type="entry name" value="Outer membrane efflux proteins (OEP)"/>
    <property type="match status" value="1"/>
</dbReference>
<feature type="region of interest" description="Disordered" evidence="2">
    <location>
        <begin position="1"/>
        <end position="88"/>
    </location>
</feature>
<evidence type="ECO:0000313" key="3">
    <source>
        <dbReference type="EMBL" id="AFZ61345.1"/>
    </source>
</evidence>
<geneLocation type="plasmid" evidence="3 4">
    <name>pANACY.03</name>
</geneLocation>
<dbReference type="AlphaFoldDB" id="K9ZSJ3"/>
<dbReference type="RefSeq" id="WP_015217808.1">
    <property type="nucleotide sequence ID" value="NC_019773.1"/>
</dbReference>
<feature type="coiled-coil region" evidence="1">
    <location>
        <begin position="131"/>
        <end position="158"/>
    </location>
</feature>
<proteinExistence type="predicted"/>
<dbReference type="EMBL" id="CP003662">
    <property type="protein sequence ID" value="AFZ61345.1"/>
    <property type="molecule type" value="Genomic_DNA"/>
</dbReference>
<evidence type="ECO:0000256" key="1">
    <source>
        <dbReference type="SAM" id="Coils"/>
    </source>
</evidence>
<dbReference type="Proteomes" id="UP000010474">
    <property type="component" value="Plasmid pANACY.03"/>
</dbReference>